<dbReference type="RefSeq" id="WP_250431220.1">
    <property type="nucleotide sequence ID" value="NZ_JALPRR010000003.1"/>
</dbReference>
<organism evidence="2 3">
    <name type="scientific">Pontibacter ruber</name>
    <dbReference type="NCBI Taxonomy" id="1343895"/>
    <lineage>
        <taxon>Bacteria</taxon>
        <taxon>Pseudomonadati</taxon>
        <taxon>Bacteroidota</taxon>
        <taxon>Cytophagia</taxon>
        <taxon>Cytophagales</taxon>
        <taxon>Hymenobacteraceae</taxon>
        <taxon>Pontibacter</taxon>
    </lineage>
</organism>
<reference evidence="3" key="1">
    <citation type="journal article" date="2019" name="Int. J. Syst. Evol. Microbiol.">
        <title>The Global Catalogue of Microorganisms (GCM) 10K type strain sequencing project: providing services to taxonomists for standard genome sequencing and annotation.</title>
        <authorList>
            <consortium name="The Broad Institute Genomics Platform"/>
            <consortium name="The Broad Institute Genome Sequencing Center for Infectious Disease"/>
            <person name="Wu L."/>
            <person name="Ma J."/>
        </authorList>
    </citation>
    <scope>NUCLEOTIDE SEQUENCE [LARGE SCALE GENOMIC DNA]</scope>
    <source>
        <strain evidence="3">CGMCC 4.1782</strain>
    </source>
</reference>
<accession>A0ABW5CZU5</accession>
<dbReference type="Proteomes" id="UP001597374">
    <property type="component" value="Unassembled WGS sequence"/>
</dbReference>
<evidence type="ECO:0008006" key="4">
    <source>
        <dbReference type="Google" id="ProtNLM"/>
    </source>
</evidence>
<keyword evidence="3" id="KW-1185">Reference proteome</keyword>
<name>A0ABW5CZU5_9BACT</name>
<dbReference type="EMBL" id="JBHUIM010000002">
    <property type="protein sequence ID" value="MFD2247947.1"/>
    <property type="molecule type" value="Genomic_DNA"/>
</dbReference>
<evidence type="ECO:0000313" key="2">
    <source>
        <dbReference type="EMBL" id="MFD2247947.1"/>
    </source>
</evidence>
<feature type="region of interest" description="Disordered" evidence="1">
    <location>
        <begin position="49"/>
        <end position="158"/>
    </location>
</feature>
<feature type="compositionally biased region" description="Low complexity" evidence="1">
    <location>
        <begin position="101"/>
        <end position="122"/>
    </location>
</feature>
<protein>
    <recommendedName>
        <fullName evidence="4">FHA domain-containing protein</fullName>
    </recommendedName>
</protein>
<evidence type="ECO:0000256" key="1">
    <source>
        <dbReference type="SAM" id="MobiDB-lite"/>
    </source>
</evidence>
<sequence>MDYIAIIISIIALAGAGFAFLRANSTHHILSKRIESLKDKNAYLEERLRRVEGKAGRSNRPAEEPSEPSRRNQPRQEQHEQRQKQRDRQQSQQQERRQQQERQPQQQQERPQQQQDSFQPVQPRRKKENRRRNEPTMETNKYEQIGDEQPVPSRPLNLEIAGGDLLDELEQAASHTQTAPVQAEEPMQGGKKYAIIPEDGVIRQYQLQQQPDSDSYIEVDVPADGSNMTHYRFNLSGNHAFVISQGIDRLENAFDFEKPSNRMVSRVVLQGDGILSRVNNGWRIQEKARIDFR</sequence>
<gene>
    <name evidence="2" type="ORF">ACFSKP_16890</name>
</gene>
<evidence type="ECO:0000313" key="3">
    <source>
        <dbReference type="Proteomes" id="UP001597374"/>
    </source>
</evidence>
<comment type="caution">
    <text evidence="2">The sequence shown here is derived from an EMBL/GenBank/DDBJ whole genome shotgun (WGS) entry which is preliminary data.</text>
</comment>
<proteinExistence type="predicted"/>
<feature type="compositionally biased region" description="Basic and acidic residues" evidence="1">
    <location>
        <begin position="49"/>
        <end position="100"/>
    </location>
</feature>